<keyword evidence="3" id="KW-0288">FMN</keyword>
<comment type="caution">
    <text evidence="6">The sequence shown here is derived from an EMBL/GenBank/DDBJ whole genome shotgun (WGS) entry which is preliminary data.</text>
</comment>
<gene>
    <name evidence="6" type="ORF">BLL52_3097</name>
</gene>
<protein>
    <submittedName>
        <fullName evidence="6">2-hydroxy acid oxidase, FMN-dependent</fullName>
        <ecNumber evidence="6">1.1.3.15</ecNumber>
    </submittedName>
</protein>
<feature type="domain" description="FMN hydroxy acid dehydrogenase" evidence="5">
    <location>
        <begin position="1"/>
        <end position="79"/>
    </location>
</feature>
<dbReference type="InterPro" id="IPR013785">
    <property type="entry name" value="Aldolase_TIM"/>
</dbReference>
<name>A0A1Q8YCB8_9BURK</name>
<evidence type="ECO:0000256" key="2">
    <source>
        <dbReference type="ARBA" id="ARBA00022630"/>
    </source>
</evidence>
<dbReference type="Pfam" id="PF01070">
    <property type="entry name" value="FMN_dh"/>
    <property type="match status" value="1"/>
</dbReference>
<evidence type="ECO:0000313" key="7">
    <source>
        <dbReference type="Proteomes" id="UP000185911"/>
    </source>
</evidence>
<evidence type="ECO:0000259" key="5">
    <source>
        <dbReference type="PROSITE" id="PS51349"/>
    </source>
</evidence>
<dbReference type="SUPFAM" id="SSF51395">
    <property type="entry name" value="FMN-linked oxidoreductases"/>
    <property type="match status" value="1"/>
</dbReference>
<organism evidence="6 7">
    <name type="scientific">Rhodoferax antarcticus ANT.BR</name>
    <dbReference type="NCBI Taxonomy" id="1111071"/>
    <lineage>
        <taxon>Bacteria</taxon>
        <taxon>Pseudomonadati</taxon>
        <taxon>Pseudomonadota</taxon>
        <taxon>Betaproteobacteria</taxon>
        <taxon>Burkholderiales</taxon>
        <taxon>Comamonadaceae</taxon>
        <taxon>Rhodoferax</taxon>
    </lineage>
</organism>
<dbReference type="PROSITE" id="PS51349">
    <property type="entry name" value="FMN_HYDROXY_ACID_DH_2"/>
    <property type="match status" value="1"/>
</dbReference>
<dbReference type="Gene3D" id="3.20.20.70">
    <property type="entry name" value="Aldolase class I"/>
    <property type="match status" value="1"/>
</dbReference>
<dbReference type="PANTHER" id="PTHR10578:SF107">
    <property type="entry name" value="2-HYDROXYACID OXIDASE 1"/>
    <property type="match status" value="1"/>
</dbReference>
<dbReference type="EC" id="1.1.3.15" evidence="6"/>
<sequence>MRWRKKTTNAYDKTLKAMALGANAVTVGRPYIYGLANAGALGVAQVLRLLRDELEIAMALCGCATLADASMACLFKPEAVSGANLTASSFENL</sequence>
<evidence type="ECO:0000256" key="4">
    <source>
        <dbReference type="ARBA" id="ARBA00023002"/>
    </source>
</evidence>
<comment type="cofactor">
    <cofactor evidence="1">
        <name>FMN</name>
        <dbReference type="ChEBI" id="CHEBI:58210"/>
    </cofactor>
</comment>
<keyword evidence="2" id="KW-0285">Flavoprotein</keyword>
<evidence type="ECO:0000313" key="6">
    <source>
        <dbReference type="EMBL" id="OLP05645.1"/>
    </source>
</evidence>
<dbReference type="Proteomes" id="UP000185911">
    <property type="component" value="Unassembled WGS sequence"/>
</dbReference>
<dbReference type="EMBL" id="MSYM01000015">
    <property type="protein sequence ID" value="OLP05645.1"/>
    <property type="molecule type" value="Genomic_DNA"/>
</dbReference>
<evidence type="ECO:0000256" key="3">
    <source>
        <dbReference type="ARBA" id="ARBA00022643"/>
    </source>
</evidence>
<dbReference type="GO" id="GO:0003973">
    <property type="term" value="F:(S)-2-hydroxy-acid oxidase activity"/>
    <property type="evidence" value="ECO:0007669"/>
    <property type="project" value="UniProtKB-EC"/>
</dbReference>
<dbReference type="InterPro" id="IPR037396">
    <property type="entry name" value="FMN_HAD"/>
</dbReference>
<dbReference type="AlphaFoldDB" id="A0A1Q8YCB8"/>
<keyword evidence="4 6" id="KW-0560">Oxidoreductase</keyword>
<evidence type="ECO:0000256" key="1">
    <source>
        <dbReference type="ARBA" id="ARBA00001917"/>
    </source>
</evidence>
<keyword evidence="7" id="KW-1185">Reference proteome</keyword>
<proteinExistence type="predicted"/>
<dbReference type="PANTHER" id="PTHR10578">
    <property type="entry name" value="S -2-HYDROXY-ACID OXIDASE-RELATED"/>
    <property type="match status" value="1"/>
</dbReference>
<reference evidence="6 7" key="1">
    <citation type="submission" date="2017-01" db="EMBL/GenBank/DDBJ databases">
        <title>Genome sequence of Rhodoferax antarcticus ANT.BR, a psychrophilic purple nonsulfur bacterium from an Antarctic microbial mat.</title>
        <authorList>
            <person name="Baker J."/>
            <person name="Riester C."/>
            <person name="Skinner B."/>
            <person name="Newell A."/>
            <person name="Swingley W."/>
            <person name="Madigan M."/>
            <person name="Jung D."/>
            <person name="Asao M."/>
            <person name="Chen M."/>
            <person name="Loughlin P."/>
            <person name="Pan H."/>
            <person name="Lin S."/>
            <person name="Li N."/>
            <person name="Shaw J."/>
            <person name="Prado M."/>
            <person name="Sherman C."/>
            <person name="Li X."/>
            <person name="Tang J."/>
            <person name="Blankenship R."/>
            <person name="Zhao T."/>
            <person name="Touchman J."/>
            <person name="Sattley M."/>
        </authorList>
    </citation>
    <scope>NUCLEOTIDE SEQUENCE [LARGE SCALE GENOMIC DNA]</scope>
    <source>
        <strain evidence="6 7">ANT.BR</strain>
    </source>
</reference>
<accession>A0A1Q8YCB8</accession>
<dbReference type="InterPro" id="IPR000262">
    <property type="entry name" value="FMN-dep_DH"/>
</dbReference>